<feature type="modified residue" description="4-aspartylphosphate" evidence="1">
    <location>
        <position position="57"/>
    </location>
</feature>
<dbReference type="InterPro" id="IPR037522">
    <property type="entry name" value="HD_GYP_dom"/>
</dbReference>
<protein>
    <submittedName>
        <fullName evidence="4">Response regulator</fullName>
    </submittedName>
</protein>
<organism evidence="4 5">
    <name type="scientific">Pseudoduganella dura</name>
    <dbReference type="NCBI Taxonomy" id="321982"/>
    <lineage>
        <taxon>Bacteria</taxon>
        <taxon>Pseudomonadati</taxon>
        <taxon>Pseudomonadota</taxon>
        <taxon>Betaproteobacteria</taxon>
        <taxon>Burkholderiales</taxon>
        <taxon>Oxalobacteraceae</taxon>
        <taxon>Telluria group</taxon>
        <taxon>Pseudoduganella</taxon>
    </lineage>
</organism>
<keyword evidence="1" id="KW-0597">Phosphoprotein</keyword>
<feature type="domain" description="Response regulatory" evidence="2">
    <location>
        <begin position="9"/>
        <end position="124"/>
    </location>
</feature>
<dbReference type="InterPro" id="IPR052020">
    <property type="entry name" value="Cyclic_di-GMP/3'3'-cGAMP_PDE"/>
</dbReference>
<comment type="caution">
    <text evidence="4">The sequence shown here is derived from an EMBL/GenBank/DDBJ whole genome shotgun (WGS) entry which is preliminary data.</text>
</comment>
<dbReference type="InterPro" id="IPR003607">
    <property type="entry name" value="HD/PDEase_dom"/>
</dbReference>
<dbReference type="CDD" id="cd00077">
    <property type="entry name" value="HDc"/>
    <property type="match status" value="1"/>
</dbReference>
<dbReference type="Proteomes" id="UP000431684">
    <property type="component" value="Unassembled WGS sequence"/>
</dbReference>
<dbReference type="Pfam" id="PF13487">
    <property type="entry name" value="HD_5"/>
    <property type="match status" value="1"/>
</dbReference>
<gene>
    <name evidence="4" type="ORF">GJV26_16645</name>
</gene>
<evidence type="ECO:0000313" key="4">
    <source>
        <dbReference type="EMBL" id="MUI14072.1"/>
    </source>
</evidence>
<accession>A0A6I3XLH9</accession>
<evidence type="ECO:0000259" key="3">
    <source>
        <dbReference type="PROSITE" id="PS51832"/>
    </source>
</evidence>
<sequence>MKPNSHLPLILAVDDEASNLQLLRQILQDQYRLLFAKDGARALELARQEQPNLILLDVMMPGMTGHEACRALKADPATAGIPVIFVTALSDSDDEVRGFDAGGVDYITKPVSAPVVRARVRTHLSLVRMDELKDSRLEIVQRLGLASEYKDNETGMHVIRMSHYARLLGLAAGMSEAEADDLLHAAPMHDVGKIGIPDRILQKPGPLDPDEWEIMKSHATIGADIIGEHPHGMLKLARNIALSHHEKWDGSGYPAGLAGAAIPVEGRICAIADVFDALTSERPYKKAWTVEDAVELLQKQRGAHFDPHLVDLFVGLLPAICAIKEKWAETPLAQAA</sequence>
<name>A0A6I3XLH9_9BURK</name>
<proteinExistence type="predicted"/>
<dbReference type="OrthoDB" id="9763857at2"/>
<dbReference type="GO" id="GO:0008081">
    <property type="term" value="F:phosphoric diester hydrolase activity"/>
    <property type="evidence" value="ECO:0007669"/>
    <property type="project" value="UniProtKB-ARBA"/>
</dbReference>
<dbReference type="EMBL" id="WNWM01000002">
    <property type="protein sequence ID" value="MUI14072.1"/>
    <property type="molecule type" value="Genomic_DNA"/>
</dbReference>
<dbReference type="SUPFAM" id="SSF109604">
    <property type="entry name" value="HD-domain/PDEase-like"/>
    <property type="match status" value="1"/>
</dbReference>
<dbReference type="SMART" id="SM00448">
    <property type="entry name" value="REC"/>
    <property type="match status" value="1"/>
</dbReference>
<dbReference type="PROSITE" id="PS50110">
    <property type="entry name" value="RESPONSE_REGULATORY"/>
    <property type="match status" value="1"/>
</dbReference>
<dbReference type="PROSITE" id="PS51832">
    <property type="entry name" value="HD_GYP"/>
    <property type="match status" value="1"/>
</dbReference>
<keyword evidence="5" id="KW-1185">Reference proteome</keyword>
<dbReference type="InterPro" id="IPR011006">
    <property type="entry name" value="CheY-like_superfamily"/>
</dbReference>
<feature type="domain" description="HD-GYP" evidence="3">
    <location>
        <begin position="132"/>
        <end position="329"/>
    </location>
</feature>
<dbReference type="Pfam" id="PF00072">
    <property type="entry name" value="Response_reg"/>
    <property type="match status" value="1"/>
</dbReference>
<dbReference type="RefSeq" id="WP_155709808.1">
    <property type="nucleotide sequence ID" value="NZ_BMWU01000002.1"/>
</dbReference>
<dbReference type="AlphaFoldDB" id="A0A6I3XLH9"/>
<dbReference type="Gene3D" id="1.10.3210.10">
    <property type="entry name" value="Hypothetical protein af1432"/>
    <property type="match status" value="1"/>
</dbReference>
<dbReference type="PANTHER" id="PTHR45228">
    <property type="entry name" value="CYCLIC DI-GMP PHOSPHODIESTERASE TM_0186-RELATED"/>
    <property type="match status" value="1"/>
</dbReference>
<evidence type="ECO:0000259" key="2">
    <source>
        <dbReference type="PROSITE" id="PS50110"/>
    </source>
</evidence>
<dbReference type="CDD" id="cd19920">
    <property type="entry name" value="REC_PA4781-like"/>
    <property type="match status" value="1"/>
</dbReference>
<evidence type="ECO:0000256" key="1">
    <source>
        <dbReference type="PROSITE-ProRule" id="PRU00169"/>
    </source>
</evidence>
<dbReference type="InterPro" id="IPR001789">
    <property type="entry name" value="Sig_transdc_resp-reg_receiver"/>
</dbReference>
<evidence type="ECO:0000313" key="5">
    <source>
        <dbReference type="Proteomes" id="UP000431684"/>
    </source>
</evidence>
<dbReference type="PANTHER" id="PTHR45228:SF5">
    <property type="entry name" value="CYCLIC DI-GMP PHOSPHODIESTERASE VC_1348-RELATED"/>
    <property type="match status" value="1"/>
</dbReference>
<dbReference type="Gene3D" id="3.40.50.2300">
    <property type="match status" value="1"/>
</dbReference>
<reference evidence="4 5" key="1">
    <citation type="submission" date="2019-11" db="EMBL/GenBank/DDBJ databases">
        <title>Draft Genome Sequences of Six Type Strains of the Genus Massilia.</title>
        <authorList>
            <person name="Miess H."/>
            <person name="Frediansyah A."/>
            <person name="Goeker M."/>
            <person name="Gross H."/>
        </authorList>
    </citation>
    <scope>NUCLEOTIDE SEQUENCE [LARGE SCALE GENOMIC DNA]</scope>
    <source>
        <strain evidence="4 5">DSM 17513</strain>
    </source>
</reference>
<dbReference type="SUPFAM" id="SSF52172">
    <property type="entry name" value="CheY-like"/>
    <property type="match status" value="1"/>
</dbReference>
<dbReference type="GO" id="GO:0000160">
    <property type="term" value="P:phosphorelay signal transduction system"/>
    <property type="evidence" value="ECO:0007669"/>
    <property type="project" value="InterPro"/>
</dbReference>
<dbReference type="SMART" id="SM00471">
    <property type="entry name" value="HDc"/>
    <property type="match status" value="1"/>
</dbReference>